<evidence type="ECO:0000256" key="2">
    <source>
        <dbReference type="ARBA" id="ARBA00022448"/>
    </source>
</evidence>
<sequence length="285" mass="28518">MGALLQYLVTGVGIGCGYALVGSGLVVIHRVTRVVNFAQGAFAVVAALTVSTLLTAGLPHGAAESLAVLLAGVVGLITGAVAIGRPGTTPQAALVVTLGLGVFAYAVEILAWGDQPRSFGGVPGSVPLGDARLQSHYLLIIGVTAVVLAGLALLFARTDVGRALTATAANPYAARVVGIGVTRMGLIAFALGGMLGGLAGVLLTPVHQVSFDSDVVLVVNGFAAAILGNLSRPVLTLVGGLLLGVVEVLVAGYLNSSYQTEVALVFMLAVLIVRAGRHPAAVEAS</sequence>
<keyword evidence="4 9" id="KW-0812">Transmembrane</keyword>
<evidence type="ECO:0000256" key="6">
    <source>
        <dbReference type="ARBA" id="ARBA00022989"/>
    </source>
</evidence>
<accession>A0ABN2L6K7</accession>
<keyword evidence="7 9" id="KW-0472">Membrane</keyword>
<proteinExistence type="inferred from homology"/>
<dbReference type="CDD" id="cd06582">
    <property type="entry name" value="TM_PBP1_LivH_like"/>
    <property type="match status" value="1"/>
</dbReference>
<comment type="caution">
    <text evidence="10">The sequence shown here is derived from an EMBL/GenBank/DDBJ whole genome shotgun (WGS) entry which is preliminary data.</text>
</comment>
<protein>
    <submittedName>
        <fullName evidence="10">Branched-chain amino acid ABC transporter permease</fullName>
    </submittedName>
</protein>
<name>A0ABN2L6K7_9ACTN</name>
<feature type="transmembrane region" description="Helical" evidence="9">
    <location>
        <begin position="234"/>
        <end position="254"/>
    </location>
</feature>
<evidence type="ECO:0000256" key="3">
    <source>
        <dbReference type="ARBA" id="ARBA00022475"/>
    </source>
</evidence>
<evidence type="ECO:0000313" key="11">
    <source>
        <dbReference type="Proteomes" id="UP001500655"/>
    </source>
</evidence>
<dbReference type="RefSeq" id="WP_344088495.1">
    <property type="nucleotide sequence ID" value="NZ_BAAALS010000052.1"/>
</dbReference>
<dbReference type="PANTHER" id="PTHR11795:SF450">
    <property type="entry name" value="ABC TRANSPORTER PERMEASE PROTEIN"/>
    <property type="match status" value="1"/>
</dbReference>
<dbReference type="InterPro" id="IPR052157">
    <property type="entry name" value="BCAA_transport_permease"/>
</dbReference>
<evidence type="ECO:0000256" key="5">
    <source>
        <dbReference type="ARBA" id="ARBA00022970"/>
    </source>
</evidence>
<feature type="transmembrane region" description="Helical" evidence="9">
    <location>
        <begin position="65"/>
        <end position="83"/>
    </location>
</feature>
<gene>
    <name evidence="10" type="ORF">GCM10009681_55460</name>
</gene>
<feature type="transmembrane region" description="Helical" evidence="9">
    <location>
        <begin position="176"/>
        <end position="203"/>
    </location>
</feature>
<feature type="transmembrane region" description="Helical" evidence="9">
    <location>
        <begin position="6"/>
        <end position="28"/>
    </location>
</feature>
<evidence type="ECO:0000313" key="10">
    <source>
        <dbReference type="EMBL" id="GAA1777076.1"/>
    </source>
</evidence>
<keyword evidence="3" id="KW-1003">Cell membrane</keyword>
<dbReference type="Proteomes" id="UP001500655">
    <property type="component" value="Unassembled WGS sequence"/>
</dbReference>
<feature type="transmembrane region" description="Helical" evidence="9">
    <location>
        <begin position="40"/>
        <end position="59"/>
    </location>
</feature>
<organism evidence="10 11">
    <name type="scientific">Luedemannella helvata</name>
    <dbReference type="NCBI Taxonomy" id="349315"/>
    <lineage>
        <taxon>Bacteria</taxon>
        <taxon>Bacillati</taxon>
        <taxon>Actinomycetota</taxon>
        <taxon>Actinomycetes</taxon>
        <taxon>Micromonosporales</taxon>
        <taxon>Micromonosporaceae</taxon>
        <taxon>Luedemannella</taxon>
    </lineage>
</organism>
<reference evidence="10 11" key="1">
    <citation type="journal article" date="2019" name="Int. J. Syst. Evol. Microbiol.">
        <title>The Global Catalogue of Microorganisms (GCM) 10K type strain sequencing project: providing services to taxonomists for standard genome sequencing and annotation.</title>
        <authorList>
            <consortium name="The Broad Institute Genomics Platform"/>
            <consortium name="The Broad Institute Genome Sequencing Center for Infectious Disease"/>
            <person name="Wu L."/>
            <person name="Ma J."/>
        </authorList>
    </citation>
    <scope>NUCLEOTIDE SEQUENCE [LARGE SCALE GENOMIC DNA]</scope>
    <source>
        <strain evidence="10 11">JCM 13249</strain>
    </source>
</reference>
<evidence type="ECO:0000256" key="9">
    <source>
        <dbReference type="SAM" id="Phobius"/>
    </source>
</evidence>
<feature type="transmembrane region" description="Helical" evidence="9">
    <location>
        <begin position="260"/>
        <end position="276"/>
    </location>
</feature>
<keyword evidence="6 9" id="KW-1133">Transmembrane helix</keyword>
<dbReference type="PANTHER" id="PTHR11795">
    <property type="entry name" value="BRANCHED-CHAIN AMINO ACID TRANSPORT SYSTEM PERMEASE PROTEIN LIVH"/>
    <property type="match status" value="1"/>
</dbReference>
<dbReference type="Pfam" id="PF02653">
    <property type="entry name" value="BPD_transp_2"/>
    <property type="match status" value="1"/>
</dbReference>
<dbReference type="InterPro" id="IPR001851">
    <property type="entry name" value="ABC_transp_permease"/>
</dbReference>
<feature type="transmembrane region" description="Helical" evidence="9">
    <location>
        <begin position="133"/>
        <end position="155"/>
    </location>
</feature>
<keyword evidence="5" id="KW-0029">Amino-acid transport</keyword>
<feature type="transmembrane region" description="Helical" evidence="9">
    <location>
        <begin position="92"/>
        <end position="113"/>
    </location>
</feature>
<dbReference type="EMBL" id="BAAALS010000052">
    <property type="protein sequence ID" value="GAA1777076.1"/>
    <property type="molecule type" value="Genomic_DNA"/>
</dbReference>
<evidence type="ECO:0000256" key="8">
    <source>
        <dbReference type="ARBA" id="ARBA00037998"/>
    </source>
</evidence>
<keyword evidence="11" id="KW-1185">Reference proteome</keyword>
<evidence type="ECO:0000256" key="4">
    <source>
        <dbReference type="ARBA" id="ARBA00022692"/>
    </source>
</evidence>
<evidence type="ECO:0000256" key="1">
    <source>
        <dbReference type="ARBA" id="ARBA00004651"/>
    </source>
</evidence>
<evidence type="ECO:0000256" key="7">
    <source>
        <dbReference type="ARBA" id="ARBA00023136"/>
    </source>
</evidence>
<comment type="subcellular location">
    <subcellularLocation>
        <location evidence="1">Cell membrane</location>
        <topology evidence="1">Multi-pass membrane protein</topology>
    </subcellularLocation>
</comment>
<comment type="similarity">
    <text evidence="8">Belongs to the binding-protein-dependent transport system permease family. LivHM subfamily.</text>
</comment>
<keyword evidence="2" id="KW-0813">Transport</keyword>